<dbReference type="AlphaFoldDB" id="A8NBJ4"/>
<dbReference type="RefSeq" id="XP_001832192.1">
    <property type="nucleotide sequence ID" value="XM_001832140.2"/>
</dbReference>
<dbReference type="VEuPathDB" id="FungiDB:CC1G_02454"/>
<dbReference type="InParanoid" id="A8NBJ4"/>
<dbReference type="InterPro" id="IPR035979">
    <property type="entry name" value="RBD_domain_sf"/>
</dbReference>
<dbReference type="InterPro" id="IPR000504">
    <property type="entry name" value="RRM_dom"/>
</dbReference>
<dbReference type="SUPFAM" id="SSF54928">
    <property type="entry name" value="RNA-binding domain, RBD"/>
    <property type="match status" value="1"/>
</dbReference>
<feature type="region of interest" description="Disordered" evidence="3">
    <location>
        <begin position="192"/>
        <end position="223"/>
    </location>
</feature>
<dbReference type="Gene3D" id="3.30.70.330">
    <property type="match status" value="1"/>
</dbReference>
<dbReference type="GO" id="GO:0003729">
    <property type="term" value="F:mRNA binding"/>
    <property type="evidence" value="ECO:0007669"/>
    <property type="project" value="TreeGrafter"/>
</dbReference>
<evidence type="ECO:0000256" key="1">
    <source>
        <dbReference type="ARBA" id="ARBA00022884"/>
    </source>
</evidence>
<dbReference type="STRING" id="240176.A8NBJ4"/>
<feature type="compositionally biased region" description="Basic residues" evidence="3">
    <location>
        <begin position="205"/>
        <end position="220"/>
    </location>
</feature>
<dbReference type="SMART" id="SM00360">
    <property type="entry name" value="RRM"/>
    <property type="match status" value="1"/>
</dbReference>
<feature type="domain" description="RRM" evidence="4">
    <location>
        <begin position="44"/>
        <end position="123"/>
    </location>
</feature>
<evidence type="ECO:0000256" key="3">
    <source>
        <dbReference type="SAM" id="MobiDB-lite"/>
    </source>
</evidence>
<reference evidence="5 6" key="1">
    <citation type="journal article" date="2010" name="Proc. Natl. Acad. Sci. U.S.A.">
        <title>Insights into evolution of multicellular fungi from the assembled chromosomes of the mushroom Coprinopsis cinerea (Coprinus cinereus).</title>
        <authorList>
            <person name="Stajich J.E."/>
            <person name="Wilke S.K."/>
            <person name="Ahren D."/>
            <person name="Au C.H."/>
            <person name="Birren B.W."/>
            <person name="Borodovsky M."/>
            <person name="Burns C."/>
            <person name="Canback B."/>
            <person name="Casselton L.A."/>
            <person name="Cheng C.K."/>
            <person name="Deng J."/>
            <person name="Dietrich F.S."/>
            <person name="Fargo D.C."/>
            <person name="Farman M.L."/>
            <person name="Gathman A.C."/>
            <person name="Goldberg J."/>
            <person name="Guigo R."/>
            <person name="Hoegger P.J."/>
            <person name="Hooker J.B."/>
            <person name="Huggins A."/>
            <person name="James T.Y."/>
            <person name="Kamada T."/>
            <person name="Kilaru S."/>
            <person name="Kodira C."/>
            <person name="Kues U."/>
            <person name="Kupfer D."/>
            <person name="Kwan H.S."/>
            <person name="Lomsadze A."/>
            <person name="Li W."/>
            <person name="Lilly W.W."/>
            <person name="Ma L.J."/>
            <person name="Mackey A.J."/>
            <person name="Manning G."/>
            <person name="Martin F."/>
            <person name="Muraguchi H."/>
            <person name="Natvig D.O."/>
            <person name="Palmerini H."/>
            <person name="Ramesh M.A."/>
            <person name="Rehmeyer C.J."/>
            <person name="Roe B.A."/>
            <person name="Shenoy N."/>
            <person name="Stanke M."/>
            <person name="Ter-Hovhannisyan V."/>
            <person name="Tunlid A."/>
            <person name="Velagapudi R."/>
            <person name="Vision T.J."/>
            <person name="Zeng Q."/>
            <person name="Zolan M.E."/>
            <person name="Pukkila P.J."/>
        </authorList>
    </citation>
    <scope>NUCLEOTIDE SEQUENCE [LARGE SCALE GENOMIC DNA]</scope>
    <source>
        <strain evidence="6">Okayama-7 / 130 / ATCC MYA-4618 / FGSC 9003</strain>
    </source>
</reference>
<name>A8NBJ4_COPC7</name>
<dbReference type="eggNOG" id="KOG0533">
    <property type="taxonomic scope" value="Eukaryota"/>
</dbReference>
<dbReference type="Pfam" id="PF00076">
    <property type="entry name" value="RRM_1"/>
    <property type="match status" value="1"/>
</dbReference>
<keyword evidence="1 2" id="KW-0694">RNA-binding</keyword>
<dbReference type="InterPro" id="IPR012677">
    <property type="entry name" value="Nucleotide-bd_a/b_plait_sf"/>
</dbReference>
<evidence type="ECO:0000256" key="2">
    <source>
        <dbReference type="PROSITE-ProRule" id="PRU00176"/>
    </source>
</evidence>
<dbReference type="PROSITE" id="PS50102">
    <property type="entry name" value="RRM"/>
    <property type="match status" value="1"/>
</dbReference>
<proteinExistence type="predicted"/>
<dbReference type="InterPro" id="IPR051229">
    <property type="entry name" value="ALYREF_mRNA_export"/>
</dbReference>
<dbReference type="GO" id="GO:0005634">
    <property type="term" value="C:nucleus"/>
    <property type="evidence" value="ECO:0007669"/>
    <property type="project" value="TreeGrafter"/>
</dbReference>
<evidence type="ECO:0000259" key="4">
    <source>
        <dbReference type="PROSITE" id="PS50102"/>
    </source>
</evidence>
<keyword evidence="6" id="KW-1185">Reference proteome</keyword>
<protein>
    <recommendedName>
        <fullName evidence="4">RRM domain-containing protein</fullName>
    </recommendedName>
</protein>
<dbReference type="OrthoDB" id="346839at2759"/>
<dbReference type="GeneID" id="6008676"/>
<dbReference type="PANTHER" id="PTHR19965">
    <property type="entry name" value="RNA AND EXPORT FACTOR BINDING PROTEIN"/>
    <property type="match status" value="1"/>
</dbReference>
<evidence type="ECO:0000313" key="6">
    <source>
        <dbReference type="Proteomes" id="UP000001861"/>
    </source>
</evidence>
<accession>A8NBJ4</accession>
<dbReference type="EMBL" id="AACS02000009">
    <property type="protein sequence ID" value="EAU89565.1"/>
    <property type="molecule type" value="Genomic_DNA"/>
</dbReference>
<comment type="caution">
    <text evidence="5">The sequence shown here is derived from an EMBL/GenBank/DDBJ whole genome shotgun (WGS) entry which is preliminary data.</text>
</comment>
<dbReference type="KEGG" id="cci:CC1G_02454"/>
<evidence type="ECO:0000313" key="5">
    <source>
        <dbReference type="EMBL" id="EAU89565.1"/>
    </source>
</evidence>
<feature type="compositionally biased region" description="Pro residues" evidence="3">
    <location>
        <begin position="195"/>
        <end position="204"/>
    </location>
</feature>
<dbReference type="PANTHER" id="PTHR19965:SF35">
    <property type="entry name" value="RNA ANNEALING PROTEIN YRA1"/>
    <property type="match status" value="1"/>
</dbReference>
<sequence length="247" mass="26795">MNGPDRRHNIYHRTKRQLVGHQVPPAWRPNVMQAAKRAAEDAGSRILISKLPIDVNEQEVEELFKKTVGPVRESFLVYNSQGKSKGMAMVWFVRSGDAAIARAKYDGKIVDGRRPIKIEIIVDGVPGSASTSQVGPAAPAAPPSLLDRMGIKPTAAGPKATSLVQRTNPPGHPLPNQPLVTKLQAQAAARIASGAPPPTAPRAVPPRRPRIRKGPKRLQKKAVTVEDLDKEMEDYRAAIPENGFAMT</sequence>
<dbReference type="Proteomes" id="UP000001861">
    <property type="component" value="Unassembled WGS sequence"/>
</dbReference>
<organism evidence="5 6">
    <name type="scientific">Coprinopsis cinerea (strain Okayama-7 / 130 / ATCC MYA-4618 / FGSC 9003)</name>
    <name type="common">Inky cap fungus</name>
    <name type="synonym">Hormographiella aspergillata</name>
    <dbReference type="NCBI Taxonomy" id="240176"/>
    <lineage>
        <taxon>Eukaryota</taxon>
        <taxon>Fungi</taxon>
        <taxon>Dikarya</taxon>
        <taxon>Basidiomycota</taxon>
        <taxon>Agaricomycotina</taxon>
        <taxon>Agaricomycetes</taxon>
        <taxon>Agaricomycetidae</taxon>
        <taxon>Agaricales</taxon>
        <taxon>Agaricineae</taxon>
        <taxon>Psathyrellaceae</taxon>
        <taxon>Coprinopsis</taxon>
    </lineage>
</organism>
<gene>
    <name evidence="5" type="ORF">CC1G_02454</name>
</gene>
<dbReference type="OMA" id="LMVYNSQ"/>